<dbReference type="OrthoDB" id="1922282at2759"/>
<name>A0A482VLQ7_ASBVE</name>
<dbReference type="PROSITE" id="PS50076">
    <property type="entry name" value="DNAJ_2"/>
    <property type="match status" value="1"/>
</dbReference>
<dbReference type="InterPro" id="IPR001623">
    <property type="entry name" value="DnaJ_domain"/>
</dbReference>
<dbReference type="InterPro" id="IPR018961">
    <property type="entry name" value="DnaJ_homolog_subfam-C_membr-28"/>
</dbReference>
<dbReference type="Pfam" id="PF00226">
    <property type="entry name" value="DnaJ"/>
    <property type="match status" value="1"/>
</dbReference>
<dbReference type="PRINTS" id="PR00625">
    <property type="entry name" value="JDOMAIN"/>
</dbReference>
<dbReference type="EMBL" id="QDEB01090096">
    <property type="protein sequence ID" value="RZC33298.1"/>
    <property type="molecule type" value="Genomic_DNA"/>
</dbReference>
<proteinExistence type="predicted"/>
<protein>
    <submittedName>
        <fullName evidence="2">DnaJ-like subfamily C member 28</fullName>
    </submittedName>
</protein>
<accession>A0A482VLQ7</accession>
<evidence type="ECO:0000313" key="3">
    <source>
        <dbReference type="Proteomes" id="UP000292052"/>
    </source>
</evidence>
<dbReference type="Proteomes" id="UP000292052">
    <property type="component" value="Unassembled WGS sequence"/>
</dbReference>
<dbReference type="PANTHER" id="PTHR39158">
    <property type="entry name" value="OS08G0560600 PROTEIN"/>
    <property type="match status" value="1"/>
</dbReference>
<dbReference type="Gene3D" id="1.10.287.110">
    <property type="entry name" value="DnaJ domain"/>
    <property type="match status" value="1"/>
</dbReference>
<comment type="caution">
    <text evidence="2">The sequence shown here is derived from an EMBL/GenBank/DDBJ whole genome shotgun (WGS) entry which is preliminary data.</text>
</comment>
<dbReference type="Pfam" id="PF09350">
    <property type="entry name" value="DJC28_CD"/>
    <property type="match status" value="1"/>
</dbReference>
<dbReference type="SMART" id="SM00271">
    <property type="entry name" value="DnaJ"/>
    <property type="match status" value="1"/>
</dbReference>
<dbReference type="CDD" id="cd06257">
    <property type="entry name" value="DnaJ"/>
    <property type="match status" value="1"/>
</dbReference>
<dbReference type="InterPro" id="IPR052573">
    <property type="entry name" value="DnaJ_C_subfamily_28"/>
</dbReference>
<dbReference type="STRING" id="1661398.A0A482VLQ7"/>
<feature type="domain" description="J" evidence="1">
    <location>
        <begin position="1"/>
        <end position="67"/>
    </location>
</feature>
<evidence type="ECO:0000313" key="2">
    <source>
        <dbReference type="EMBL" id="RZC33298.1"/>
    </source>
</evidence>
<evidence type="ECO:0000259" key="1">
    <source>
        <dbReference type="PROSITE" id="PS50076"/>
    </source>
</evidence>
<dbReference type="SUPFAM" id="SSF46565">
    <property type="entry name" value="Chaperone J-domain"/>
    <property type="match status" value="1"/>
</dbReference>
<keyword evidence="3" id="KW-1185">Reference proteome</keyword>
<reference evidence="2 3" key="1">
    <citation type="submission" date="2017-03" db="EMBL/GenBank/DDBJ databases">
        <title>Genome of the blue death feigning beetle - Asbolus verrucosus.</title>
        <authorList>
            <person name="Rider S.D."/>
        </authorList>
    </citation>
    <scope>NUCLEOTIDE SEQUENCE [LARGE SCALE GENOMIC DNA]</scope>
    <source>
        <strain evidence="2">Butters</strain>
        <tissue evidence="2">Head and leg muscle</tissue>
    </source>
</reference>
<gene>
    <name evidence="2" type="ORF">BDFB_004683</name>
</gene>
<feature type="non-terminal residue" evidence="2">
    <location>
        <position position="1"/>
    </location>
</feature>
<organism evidence="2 3">
    <name type="scientific">Asbolus verrucosus</name>
    <name type="common">Desert ironclad beetle</name>
    <dbReference type="NCBI Taxonomy" id="1661398"/>
    <lineage>
        <taxon>Eukaryota</taxon>
        <taxon>Metazoa</taxon>
        <taxon>Ecdysozoa</taxon>
        <taxon>Arthropoda</taxon>
        <taxon>Hexapoda</taxon>
        <taxon>Insecta</taxon>
        <taxon>Pterygota</taxon>
        <taxon>Neoptera</taxon>
        <taxon>Endopterygota</taxon>
        <taxon>Coleoptera</taxon>
        <taxon>Polyphaga</taxon>
        <taxon>Cucujiformia</taxon>
        <taxon>Tenebrionidae</taxon>
        <taxon>Pimeliinae</taxon>
        <taxon>Asbolus</taxon>
    </lineage>
</organism>
<dbReference type="AlphaFoldDB" id="A0A482VLQ7"/>
<dbReference type="PANTHER" id="PTHR39158:SF1">
    <property type="entry name" value="DNAJ HOMOLOG SUBFAMILY C MEMBER 28"/>
    <property type="match status" value="1"/>
</dbReference>
<sequence>KCYKILGISEDSDQEEIRKAYLKLVKRYHPDSGTEEADADKFSEIDKAFKILINKKSKERWNVDEDKVQEQDIKHTAPQHRQYLSYGGIGIGTPFQRQKQYTKIRAMQAAENVLQHRIAKVSTEEGALLVKTPLKHKIKTKYGFERLVEDLIQESMSKGEFNNLSGTGKPLPSHQNRNPYVDFTTHKLNEVLIDNGFTPEWITLQKEIREDIQKLRDYLLFDRSHLGPYPLNTEENNQWVDIMDKHKELVEQINRKINKFNLVVPIINKQMIQIDLEKEGKKILISGTHSRRIQKYSDVKAPSTEHELKETTNVFGLFELLFKK</sequence>
<dbReference type="InterPro" id="IPR036869">
    <property type="entry name" value="J_dom_sf"/>
</dbReference>